<dbReference type="PANTHER" id="PTHR18964:SF149">
    <property type="entry name" value="BIFUNCTIONAL UDP-N-ACETYLGLUCOSAMINE 2-EPIMERASE_N-ACETYLMANNOSAMINE KINASE"/>
    <property type="match status" value="1"/>
</dbReference>
<dbReference type="PROSITE" id="PS01125">
    <property type="entry name" value="ROK"/>
    <property type="match status" value="1"/>
</dbReference>
<gene>
    <name evidence="1" type="ORF">METZ01_LOCUS183036</name>
</gene>
<dbReference type="CDD" id="cd24066">
    <property type="entry name" value="ASKHA_NBD_ROK_EcFRK-like"/>
    <property type="match status" value="1"/>
</dbReference>
<name>A0A382CWF9_9ZZZZ</name>
<protein>
    <recommendedName>
        <fullName evidence="2">ROK family protein</fullName>
    </recommendedName>
</protein>
<dbReference type="GO" id="GO:0009384">
    <property type="term" value="F:N-acylmannosamine kinase activity"/>
    <property type="evidence" value="ECO:0007669"/>
    <property type="project" value="TreeGrafter"/>
</dbReference>
<dbReference type="Pfam" id="PF00480">
    <property type="entry name" value="ROK"/>
    <property type="match status" value="1"/>
</dbReference>
<reference evidence="1" key="1">
    <citation type="submission" date="2018-05" db="EMBL/GenBank/DDBJ databases">
        <authorList>
            <person name="Lanie J.A."/>
            <person name="Ng W.-L."/>
            <person name="Kazmierczak K.M."/>
            <person name="Andrzejewski T.M."/>
            <person name="Davidsen T.M."/>
            <person name="Wayne K.J."/>
            <person name="Tettelin H."/>
            <person name="Glass J.I."/>
            <person name="Rusch D."/>
            <person name="Podicherti R."/>
            <person name="Tsui H.-C.T."/>
            <person name="Winkler M.E."/>
        </authorList>
    </citation>
    <scope>NUCLEOTIDE SEQUENCE</scope>
</reference>
<dbReference type="InterPro" id="IPR043129">
    <property type="entry name" value="ATPase_NBD"/>
</dbReference>
<dbReference type="SUPFAM" id="SSF53067">
    <property type="entry name" value="Actin-like ATPase domain"/>
    <property type="match status" value="1"/>
</dbReference>
<proteinExistence type="predicted"/>
<accession>A0A382CWF9</accession>
<dbReference type="GO" id="GO:0008761">
    <property type="term" value="F:UDP-N-acetylglucosamine 2-epimerase activity"/>
    <property type="evidence" value="ECO:0007669"/>
    <property type="project" value="TreeGrafter"/>
</dbReference>
<dbReference type="AlphaFoldDB" id="A0A382CWF9"/>
<sequence>MNHIGIDLGGTKIEGILLDIHGKEISRKRIPTLREDGYDSILERMVSLIKSMRTKSNSDVSIGVCTPGAISPETGVMKNSNTQCLIGKPLKDHLEDRLDQEVSLENDANCFALAEAVLGAGKGNNVVFGVIMGTGVGGGIILNEKIHRGRHFIAGEWGHHVIVENGRECYCSNKGCVEAYISGPALEKRWMELTGERKRMENIIPLYNNDNYRDIISKWKIEFLNYFGQALANIVNILDPDIIVLGGGLSNIDFLYDDGKQAVYDHVFSDVIDTSITKNKLGDSAGVFGAALLGEIGQ</sequence>
<dbReference type="EMBL" id="UINC01036348">
    <property type="protein sequence ID" value="SVB30182.1"/>
    <property type="molecule type" value="Genomic_DNA"/>
</dbReference>
<dbReference type="PANTHER" id="PTHR18964">
    <property type="entry name" value="ROK (REPRESSOR, ORF, KINASE) FAMILY"/>
    <property type="match status" value="1"/>
</dbReference>
<organism evidence="1">
    <name type="scientific">marine metagenome</name>
    <dbReference type="NCBI Taxonomy" id="408172"/>
    <lineage>
        <taxon>unclassified sequences</taxon>
        <taxon>metagenomes</taxon>
        <taxon>ecological metagenomes</taxon>
    </lineage>
</organism>
<dbReference type="InterPro" id="IPR049874">
    <property type="entry name" value="ROK_cs"/>
</dbReference>
<dbReference type="InterPro" id="IPR000600">
    <property type="entry name" value="ROK"/>
</dbReference>
<dbReference type="Gene3D" id="3.30.420.40">
    <property type="match status" value="2"/>
</dbReference>
<evidence type="ECO:0000313" key="1">
    <source>
        <dbReference type="EMBL" id="SVB30182.1"/>
    </source>
</evidence>
<evidence type="ECO:0008006" key="2">
    <source>
        <dbReference type="Google" id="ProtNLM"/>
    </source>
</evidence>